<protein>
    <recommendedName>
        <fullName evidence="12">Ig-like domain-containing protein</fullName>
    </recommendedName>
</protein>
<name>A0A087YCK1_POEFO</name>
<keyword evidence="5" id="KW-1133">Transmembrane helix</keyword>
<sequence length="175" mass="19237">MSVNMDVFLSGSLLGALVVCVVFADQRNITAKPGENVTLPCGAAENQHVLVVNWRRTDLGSEYILLYRDGQFDPEYQSPSFKDRVDLKAVDHGDLSLILSNMMINDTGTYECRVVSKDGNEKRATPSKELISTINLIVELAGNQRLARFASLVTLITATVSSHVGMLAHLRKKLS</sequence>
<dbReference type="STRING" id="48698.ENSPFOP00000015754"/>
<feature type="chain" id="PRO_5046926369" description="Ig-like domain-containing protein" evidence="11">
    <location>
        <begin position="25"/>
        <end position="175"/>
    </location>
</feature>
<dbReference type="EMBL" id="AYCK01013477">
    <property type="status" value="NOT_ANNOTATED_CDS"/>
    <property type="molecule type" value="Genomic_DNA"/>
</dbReference>
<feature type="signal peptide" evidence="11">
    <location>
        <begin position="1"/>
        <end position="24"/>
    </location>
</feature>
<evidence type="ECO:0000256" key="8">
    <source>
        <dbReference type="ARBA" id="ARBA00023170"/>
    </source>
</evidence>
<reference evidence="13" key="2">
    <citation type="submission" date="2025-08" db="UniProtKB">
        <authorList>
            <consortium name="Ensembl"/>
        </authorList>
    </citation>
    <scope>IDENTIFICATION</scope>
</reference>
<reference evidence="13" key="3">
    <citation type="submission" date="2025-09" db="UniProtKB">
        <authorList>
            <consortium name="Ensembl"/>
        </authorList>
    </citation>
    <scope>IDENTIFICATION</scope>
</reference>
<dbReference type="OMA" id="ELGELLX"/>
<dbReference type="GO" id="GO:0031295">
    <property type="term" value="P:T cell costimulation"/>
    <property type="evidence" value="ECO:0007669"/>
    <property type="project" value="TreeGrafter"/>
</dbReference>
<reference evidence="14" key="1">
    <citation type="submission" date="2013-10" db="EMBL/GenBank/DDBJ databases">
        <authorList>
            <person name="Schartl M."/>
            <person name="Warren W."/>
        </authorList>
    </citation>
    <scope>NUCLEOTIDE SEQUENCE [LARGE SCALE GENOMIC DNA]</scope>
    <source>
        <strain evidence="14">female</strain>
    </source>
</reference>
<dbReference type="PANTHER" id="PTHR25466:SF9">
    <property type="entry name" value="FIBRONECTIN TYPE-III DOMAIN-CONTAINING PROTEIN"/>
    <property type="match status" value="1"/>
</dbReference>
<dbReference type="GO" id="GO:0007166">
    <property type="term" value="P:cell surface receptor signaling pathway"/>
    <property type="evidence" value="ECO:0007669"/>
    <property type="project" value="TreeGrafter"/>
</dbReference>
<dbReference type="SMART" id="SM00409">
    <property type="entry name" value="IG"/>
    <property type="match status" value="1"/>
</dbReference>
<dbReference type="GO" id="GO:0042102">
    <property type="term" value="P:positive regulation of T cell proliferation"/>
    <property type="evidence" value="ECO:0007669"/>
    <property type="project" value="TreeGrafter"/>
</dbReference>
<evidence type="ECO:0000256" key="9">
    <source>
        <dbReference type="ARBA" id="ARBA00023180"/>
    </source>
</evidence>
<dbReference type="InterPro" id="IPR013106">
    <property type="entry name" value="Ig_V-set"/>
</dbReference>
<keyword evidence="4 11" id="KW-0732">Signal</keyword>
<dbReference type="InterPro" id="IPR051713">
    <property type="entry name" value="T-cell_Activation_Regulation"/>
</dbReference>
<evidence type="ECO:0000313" key="13">
    <source>
        <dbReference type="Ensembl" id="ENSPFOP00000015754.1"/>
    </source>
</evidence>
<keyword evidence="14" id="KW-1185">Reference proteome</keyword>
<evidence type="ECO:0000256" key="11">
    <source>
        <dbReference type="SAM" id="SignalP"/>
    </source>
</evidence>
<keyword evidence="10" id="KW-0393">Immunoglobulin domain</keyword>
<dbReference type="GO" id="GO:0009897">
    <property type="term" value="C:external side of plasma membrane"/>
    <property type="evidence" value="ECO:0007669"/>
    <property type="project" value="TreeGrafter"/>
</dbReference>
<evidence type="ECO:0000256" key="2">
    <source>
        <dbReference type="ARBA" id="ARBA00022475"/>
    </source>
</evidence>
<dbReference type="GO" id="GO:0071222">
    <property type="term" value="P:cellular response to lipopolysaccharide"/>
    <property type="evidence" value="ECO:0007669"/>
    <property type="project" value="TreeGrafter"/>
</dbReference>
<dbReference type="GeneTree" id="ENSGT00940000172190"/>
<dbReference type="PANTHER" id="PTHR25466">
    <property type="entry name" value="T-LYMPHOCYTE ACTIVATION ANTIGEN"/>
    <property type="match status" value="1"/>
</dbReference>
<dbReference type="GO" id="GO:0042130">
    <property type="term" value="P:negative regulation of T cell proliferation"/>
    <property type="evidence" value="ECO:0007669"/>
    <property type="project" value="TreeGrafter"/>
</dbReference>
<dbReference type="InterPro" id="IPR003598">
    <property type="entry name" value="Ig_sub2"/>
</dbReference>
<keyword evidence="9" id="KW-0325">Glycoprotein</keyword>
<evidence type="ECO:0000256" key="3">
    <source>
        <dbReference type="ARBA" id="ARBA00022692"/>
    </source>
</evidence>
<keyword evidence="3" id="KW-0812">Transmembrane</keyword>
<evidence type="ECO:0000256" key="6">
    <source>
        <dbReference type="ARBA" id="ARBA00023136"/>
    </source>
</evidence>
<keyword evidence="6" id="KW-0472">Membrane</keyword>
<dbReference type="Ensembl" id="ENSPFOT00000015776.1">
    <property type="protein sequence ID" value="ENSPFOP00000015754.1"/>
    <property type="gene ID" value="ENSPFOG00000015711.1"/>
</dbReference>
<dbReference type="AlphaFoldDB" id="A0A087YCK1"/>
<evidence type="ECO:0000259" key="12">
    <source>
        <dbReference type="PROSITE" id="PS50835"/>
    </source>
</evidence>
<feature type="domain" description="Ig-like" evidence="12">
    <location>
        <begin position="16"/>
        <end position="131"/>
    </location>
</feature>
<dbReference type="Gene3D" id="2.60.40.10">
    <property type="entry name" value="Immunoglobulins"/>
    <property type="match status" value="1"/>
</dbReference>
<dbReference type="InterPro" id="IPR013783">
    <property type="entry name" value="Ig-like_fold"/>
</dbReference>
<dbReference type="InterPro" id="IPR007110">
    <property type="entry name" value="Ig-like_dom"/>
</dbReference>
<dbReference type="SMART" id="SM00406">
    <property type="entry name" value="IGv"/>
    <property type="match status" value="1"/>
</dbReference>
<dbReference type="SUPFAM" id="SSF48726">
    <property type="entry name" value="Immunoglobulin"/>
    <property type="match status" value="1"/>
</dbReference>
<dbReference type="InterPro" id="IPR036179">
    <property type="entry name" value="Ig-like_dom_sf"/>
</dbReference>
<dbReference type="InterPro" id="IPR003599">
    <property type="entry name" value="Ig_sub"/>
</dbReference>
<evidence type="ECO:0000256" key="4">
    <source>
        <dbReference type="ARBA" id="ARBA00022729"/>
    </source>
</evidence>
<comment type="subcellular location">
    <subcellularLocation>
        <location evidence="1">Cell membrane</location>
        <topology evidence="1">Single-pass type I membrane protein</topology>
    </subcellularLocation>
</comment>
<accession>A0A087YCK1</accession>
<dbReference type="SMART" id="SM00408">
    <property type="entry name" value="IGc2"/>
    <property type="match status" value="1"/>
</dbReference>
<evidence type="ECO:0000313" key="14">
    <source>
        <dbReference type="Proteomes" id="UP000028760"/>
    </source>
</evidence>
<evidence type="ECO:0000256" key="10">
    <source>
        <dbReference type="ARBA" id="ARBA00023319"/>
    </source>
</evidence>
<proteinExistence type="predicted"/>
<keyword evidence="2" id="KW-1003">Cell membrane</keyword>
<keyword evidence="7" id="KW-1015">Disulfide bond</keyword>
<dbReference type="PROSITE" id="PS50835">
    <property type="entry name" value="IG_LIKE"/>
    <property type="match status" value="1"/>
</dbReference>
<dbReference type="Pfam" id="PF07686">
    <property type="entry name" value="V-set"/>
    <property type="match status" value="1"/>
</dbReference>
<dbReference type="GO" id="GO:0006955">
    <property type="term" value="P:immune response"/>
    <property type="evidence" value="ECO:0007669"/>
    <property type="project" value="TreeGrafter"/>
</dbReference>
<dbReference type="Proteomes" id="UP000028760">
    <property type="component" value="Unassembled WGS sequence"/>
</dbReference>
<evidence type="ECO:0000256" key="5">
    <source>
        <dbReference type="ARBA" id="ARBA00022989"/>
    </source>
</evidence>
<organism evidence="13 14">
    <name type="scientific">Poecilia formosa</name>
    <name type="common">Amazon molly</name>
    <name type="synonym">Limia formosa</name>
    <dbReference type="NCBI Taxonomy" id="48698"/>
    <lineage>
        <taxon>Eukaryota</taxon>
        <taxon>Metazoa</taxon>
        <taxon>Chordata</taxon>
        <taxon>Craniata</taxon>
        <taxon>Vertebrata</taxon>
        <taxon>Euteleostomi</taxon>
        <taxon>Actinopterygii</taxon>
        <taxon>Neopterygii</taxon>
        <taxon>Teleostei</taxon>
        <taxon>Neoteleostei</taxon>
        <taxon>Acanthomorphata</taxon>
        <taxon>Ovalentaria</taxon>
        <taxon>Atherinomorphae</taxon>
        <taxon>Cyprinodontiformes</taxon>
        <taxon>Poeciliidae</taxon>
        <taxon>Poeciliinae</taxon>
        <taxon>Poecilia</taxon>
    </lineage>
</organism>
<evidence type="ECO:0000256" key="7">
    <source>
        <dbReference type="ARBA" id="ARBA00023157"/>
    </source>
</evidence>
<evidence type="ECO:0000256" key="1">
    <source>
        <dbReference type="ARBA" id="ARBA00004251"/>
    </source>
</evidence>
<keyword evidence="8" id="KW-0675">Receptor</keyword>